<organism evidence="1">
    <name type="scientific">Arundo donax</name>
    <name type="common">Giant reed</name>
    <name type="synonym">Donax arundinaceus</name>
    <dbReference type="NCBI Taxonomy" id="35708"/>
    <lineage>
        <taxon>Eukaryota</taxon>
        <taxon>Viridiplantae</taxon>
        <taxon>Streptophyta</taxon>
        <taxon>Embryophyta</taxon>
        <taxon>Tracheophyta</taxon>
        <taxon>Spermatophyta</taxon>
        <taxon>Magnoliopsida</taxon>
        <taxon>Liliopsida</taxon>
        <taxon>Poales</taxon>
        <taxon>Poaceae</taxon>
        <taxon>PACMAD clade</taxon>
        <taxon>Arundinoideae</taxon>
        <taxon>Arundineae</taxon>
        <taxon>Arundo</taxon>
    </lineage>
</organism>
<sequence length="12" mass="1479">MLQNPIQVMYNQ</sequence>
<proteinExistence type="predicted"/>
<protein>
    <submittedName>
        <fullName evidence="1">Uncharacterized protein</fullName>
    </submittedName>
</protein>
<dbReference type="EMBL" id="GBRH01163481">
    <property type="protein sequence ID" value="JAE34415.1"/>
    <property type="molecule type" value="Transcribed_RNA"/>
</dbReference>
<reference evidence="1" key="2">
    <citation type="journal article" date="2015" name="Data Brief">
        <title>Shoot transcriptome of the giant reed, Arundo donax.</title>
        <authorList>
            <person name="Barrero R.A."/>
            <person name="Guerrero F.D."/>
            <person name="Moolhuijzen P."/>
            <person name="Goolsby J.A."/>
            <person name="Tidwell J."/>
            <person name="Bellgard S.E."/>
            <person name="Bellgard M.I."/>
        </authorList>
    </citation>
    <scope>NUCLEOTIDE SEQUENCE</scope>
    <source>
        <tissue evidence="1">Shoot tissue taken approximately 20 cm above the soil surface</tissue>
    </source>
</reference>
<name>A0A0A9HB40_ARUDO</name>
<evidence type="ECO:0000313" key="1">
    <source>
        <dbReference type="EMBL" id="JAE34415.1"/>
    </source>
</evidence>
<accession>A0A0A9HB40</accession>
<reference evidence="1" key="1">
    <citation type="submission" date="2014-09" db="EMBL/GenBank/DDBJ databases">
        <authorList>
            <person name="Magalhaes I.L.F."/>
            <person name="Oliveira U."/>
            <person name="Santos F.R."/>
            <person name="Vidigal T.H.D.A."/>
            <person name="Brescovit A.D."/>
            <person name="Santos A.J."/>
        </authorList>
    </citation>
    <scope>NUCLEOTIDE SEQUENCE</scope>
    <source>
        <tissue evidence="1">Shoot tissue taken approximately 20 cm above the soil surface</tissue>
    </source>
</reference>